<dbReference type="HOGENOM" id="CLU_001724_11_5_1"/>
<organism evidence="2">
    <name type="scientific">Glycine max</name>
    <name type="common">Soybean</name>
    <name type="synonym">Glycine hispida</name>
    <dbReference type="NCBI Taxonomy" id="3847"/>
    <lineage>
        <taxon>Eukaryota</taxon>
        <taxon>Viridiplantae</taxon>
        <taxon>Streptophyta</taxon>
        <taxon>Embryophyta</taxon>
        <taxon>Tracheophyta</taxon>
        <taxon>Spermatophyta</taxon>
        <taxon>Magnoliopsida</taxon>
        <taxon>eudicotyledons</taxon>
        <taxon>Gunneridae</taxon>
        <taxon>Pentapetalae</taxon>
        <taxon>rosids</taxon>
        <taxon>fabids</taxon>
        <taxon>Fabales</taxon>
        <taxon>Fabaceae</taxon>
        <taxon>Papilionoideae</taxon>
        <taxon>50 kb inversion clade</taxon>
        <taxon>NPAAA clade</taxon>
        <taxon>indigoferoid/millettioid clade</taxon>
        <taxon>Phaseoleae</taxon>
        <taxon>Glycine</taxon>
        <taxon>Glycine subgen. Soja</taxon>
    </lineage>
</organism>
<dbReference type="PaxDb" id="3847-GLYMA19G37124.1"/>
<sequence length="91" mass="10438">MNWGEEEKTGVLVKKEDIKRAICMLMDDDGEEIKERRERATKLCEMAKKAVEKGGSSHLEMTWLIQDIMQQSSSKEDIKLTPKESQFTCSA</sequence>
<proteinExistence type="predicted"/>
<evidence type="ECO:0000313" key="1">
    <source>
        <dbReference type="EMBL" id="KRG96066.1"/>
    </source>
</evidence>
<accession>K7MZ45</accession>
<dbReference type="Proteomes" id="UP000008827">
    <property type="component" value="Chromosome 19"/>
</dbReference>
<dbReference type="Gramene" id="KRG96066">
    <property type="protein sequence ID" value="KRG96066"/>
    <property type="gene ID" value="GLYMA_19G187200"/>
</dbReference>
<gene>
    <name evidence="1" type="ORF">GLYMA_19G187200</name>
</gene>
<dbReference type="SUPFAM" id="SSF53756">
    <property type="entry name" value="UDP-Glycosyltransferase/glycogen phosphorylase"/>
    <property type="match status" value="1"/>
</dbReference>
<dbReference type="EMBL" id="CM000852">
    <property type="protein sequence ID" value="KRG96066.1"/>
    <property type="molecule type" value="Genomic_DNA"/>
</dbReference>
<evidence type="ECO:0000313" key="3">
    <source>
        <dbReference type="Proteomes" id="UP000008827"/>
    </source>
</evidence>
<name>K7MZ45_SOYBN</name>
<dbReference type="OrthoDB" id="1925022at2759"/>
<dbReference type="InParanoid" id="K7MZ45"/>
<reference evidence="1" key="3">
    <citation type="submission" date="2018-07" db="EMBL/GenBank/DDBJ databases">
        <title>WGS assembly of Glycine max.</title>
        <authorList>
            <person name="Schmutz J."/>
            <person name="Cannon S."/>
            <person name="Schlueter J."/>
            <person name="Ma J."/>
            <person name="Mitros T."/>
            <person name="Nelson W."/>
            <person name="Hyten D."/>
            <person name="Song Q."/>
            <person name="Thelen J."/>
            <person name="Cheng J."/>
            <person name="Xu D."/>
            <person name="Hellsten U."/>
            <person name="May G."/>
            <person name="Yu Y."/>
            <person name="Sakurai T."/>
            <person name="Umezawa T."/>
            <person name="Bhattacharyya M."/>
            <person name="Sandhu D."/>
            <person name="Valliyodan B."/>
            <person name="Lindquist E."/>
            <person name="Peto M."/>
            <person name="Grant D."/>
            <person name="Shu S."/>
            <person name="Goodstein D."/>
            <person name="Barry K."/>
            <person name="Futrell-Griggs M."/>
            <person name="Abernathy B."/>
            <person name="Du J."/>
            <person name="Tian Z."/>
            <person name="Zhu L."/>
            <person name="Gill N."/>
            <person name="Joshi T."/>
            <person name="Libault M."/>
            <person name="Sethuraman A."/>
            <person name="Zhang X."/>
            <person name="Shinozaki K."/>
            <person name="Nguyen H."/>
            <person name="Wing R."/>
            <person name="Cregan P."/>
            <person name="Specht J."/>
            <person name="Grimwood J."/>
            <person name="Rokhsar D."/>
            <person name="Stacey G."/>
            <person name="Shoemaker R."/>
            <person name="Jackson S."/>
        </authorList>
    </citation>
    <scope>NUCLEOTIDE SEQUENCE</scope>
    <source>
        <tissue evidence="1">Callus</tissue>
    </source>
</reference>
<dbReference type="AlphaFoldDB" id="K7MZ45"/>
<dbReference type="Gene3D" id="3.40.50.2000">
    <property type="entry name" value="Glycogen Phosphorylase B"/>
    <property type="match status" value="2"/>
</dbReference>
<dbReference type="SMR" id="K7MZ45"/>
<reference evidence="1 2" key="1">
    <citation type="journal article" date="2010" name="Nature">
        <title>Genome sequence of the palaeopolyploid soybean.</title>
        <authorList>
            <person name="Schmutz J."/>
            <person name="Cannon S.B."/>
            <person name="Schlueter J."/>
            <person name="Ma J."/>
            <person name="Mitros T."/>
            <person name="Nelson W."/>
            <person name="Hyten D.L."/>
            <person name="Song Q."/>
            <person name="Thelen J.J."/>
            <person name="Cheng J."/>
            <person name="Xu D."/>
            <person name="Hellsten U."/>
            <person name="May G.D."/>
            <person name="Yu Y."/>
            <person name="Sakurai T."/>
            <person name="Umezawa T."/>
            <person name="Bhattacharyya M.K."/>
            <person name="Sandhu D."/>
            <person name="Valliyodan B."/>
            <person name="Lindquist E."/>
            <person name="Peto M."/>
            <person name="Grant D."/>
            <person name="Shu S."/>
            <person name="Goodstein D."/>
            <person name="Barry K."/>
            <person name="Futrell-Griggs M."/>
            <person name="Abernathy B."/>
            <person name="Du J."/>
            <person name="Tian Z."/>
            <person name="Zhu L."/>
            <person name="Gill N."/>
            <person name="Joshi T."/>
            <person name="Libault M."/>
            <person name="Sethuraman A."/>
            <person name="Zhang X.-C."/>
            <person name="Shinozaki K."/>
            <person name="Nguyen H.T."/>
            <person name="Wing R.A."/>
            <person name="Cregan P."/>
            <person name="Specht J."/>
            <person name="Grimwood J."/>
            <person name="Rokhsar D."/>
            <person name="Stacey G."/>
            <person name="Shoemaker R.C."/>
            <person name="Jackson S.A."/>
        </authorList>
    </citation>
    <scope>NUCLEOTIDE SEQUENCE [LARGE SCALE GENOMIC DNA]</scope>
    <source>
        <strain evidence="2">cv. Williams 82</strain>
        <tissue evidence="1">Callus</tissue>
    </source>
</reference>
<protein>
    <submittedName>
        <fullName evidence="1 2">Uncharacterized protein</fullName>
    </submittedName>
</protein>
<dbReference type="EnsemblPlants" id="KRG96066">
    <property type="protein sequence ID" value="KRG96066"/>
    <property type="gene ID" value="GLYMA_19G187200"/>
</dbReference>
<keyword evidence="3" id="KW-1185">Reference proteome</keyword>
<dbReference type="OMA" id="SHRAMYE"/>
<evidence type="ECO:0000313" key="2">
    <source>
        <dbReference type="EnsemblPlants" id="KRG96066"/>
    </source>
</evidence>
<dbReference type="eggNOG" id="KOG1192">
    <property type="taxonomic scope" value="Eukaryota"/>
</dbReference>
<reference evidence="2" key="2">
    <citation type="submission" date="2018-02" db="UniProtKB">
        <authorList>
            <consortium name="EnsemblPlants"/>
        </authorList>
    </citation>
    <scope>IDENTIFICATION</scope>
    <source>
        <strain evidence="2">Williams 82</strain>
    </source>
</reference>